<keyword evidence="4" id="KW-1185">Reference proteome</keyword>
<dbReference type="Proteomes" id="UP001286456">
    <property type="component" value="Unassembled WGS sequence"/>
</dbReference>
<protein>
    <submittedName>
        <fullName evidence="3">NADP-dependent oxidoreductase domain-containing protein</fullName>
    </submittedName>
</protein>
<gene>
    <name evidence="3" type="ORF">B0T19DRAFT_431545</name>
</gene>
<dbReference type="Gene3D" id="3.20.20.100">
    <property type="entry name" value="NADP-dependent oxidoreductase domain"/>
    <property type="match status" value="1"/>
</dbReference>
<keyword evidence="1" id="KW-0560">Oxidoreductase</keyword>
<dbReference type="EMBL" id="JAUEPO010000005">
    <property type="protein sequence ID" value="KAK3321104.1"/>
    <property type="molecule type" value="Genomic_DNA"/>
</dbReference>
<reference evidence="3" key="2">
    <citation type="submission" date="2023-06" db="EMBL/GenBank/DDBJ databases">
        <authorList>
            <consortium name="Lawrence Berkeley National Laboratory"/>
            <person name="Haridas S."/>
            <person name="Hensen N."/>
            <person name="Bonometti L."/>
            <person name="Westerberg I."/>
            <person name="Brannstrom I.O."/>
            <person name="Guillou S."/>
            <person name="Cros-Aarteil S."/>
            <person name="Calhoun S."/>
            <person name="Kuo A."/>
            <person name="Mondo S."/>
            <person name="Pangilinan J."/>
            <person name="Riley R."/>
            <person name="Labutti K."/>
            <person name="Andreopoulos B."/>
            <person name="Lipzen A."/>
            <person name="Chen C."/>
            <person name="Yanf M."/>
            <person name="Daum C."/>
            <person name="Ng V."/>
            <person name="Clum A."/>
            <person name="Steindorff A."/>
            <person name="Ohm R."/>
            <person name="Martin F."/>
            <person name="Silar P."/>
            <person name="Natvig D."/>
            <person name="Lalanne C."/>
            <person name="Gautier V."/>
            <person name="Ament-Velasquez S.L."/>
            <person name="Kruys A."/>
            <person name="Hutchinson M.I."/>
            <person name="Powell A.J."/>
            <person name="Barry K."/>
            <person name="Miller A.N."/>
            <person name="Grigoriev I.V."/>
            <person name="Debuchy R."/>
            <person name="Gladieux P."/>
            <person name="Thoren M.H."/>
            <person name="Johannesson H."/>
        </authorList>
    </citation>
    <scope>NUCLEOTIDE SEQUENCE</scope>
    <source>
        <strain evidence="3">SMH4131-1</strain>
    </source>
</reference>
<dbReference type="InterPro" id="IPR036812">
    <property type="entry name" value="NAD(P)_OxRdtase_dom_sf"/>
</dbReference>
<evidence type="ECO:0000256" key="1">
    <source>
        <dbReference type="ARBA" id="ARBA00023002"/>
    </source>
</evidence>
<proteinExistence type="predicted"/>
<dbReference type="AlphaFoldDB" id="A0AAE0IA16"/>
<organism evidence="3 4">
    <name type="scientific">Cercophora scortea</name>
    <dbReference type="NCBI Taxonomy" id="314031"/>
    <lineage>
        <taxon>Eukaryota</taxon>
        <taxon>Fungi</taxon>
        <taxon>Dikarya</taxon>
        <taxon>Ascomycota</taxon>
        <taxon>Pezizomycotina</taxon>
        <taxon>Sordariomycetes</taxon>
        <taxon>Sordariomycetidae</taxon>
        <taxon>Sordariales</taxon>
        <taxon>Lasiosphaeriaceae</taxon>
        <taxon>Cercophora</taxon>
    </lineage>
</organism>
<dbReference type="Pfam" id="PF00248">
    <property type="entry name" value="Aldo_ket_red"/>
    <property type="match status" value="1"/>
</dbReference>
<dbReference type="PANTHER" id="PTHR11732">
    <property type="entry name" value="ALDO/KETO REDUCTASE"/>
    <property type="match status" value="1"/>
</dbReference>
<reference evidence="3" key="1">
    <citation type="journal article" date="2023" name="Mol. Phylogenet. Evol.">
        <title>Genome-scale phylogeny and comparative genomics of the fungal order Sordariales.</title>
        <authorList>
            <person name="Hensen N."/>
            <person name="Bonometti L."/>
            <person name="Westerberg I."/>
            <person name="Brannstrom I.O."/>
            <person name="Guillou S."/>
            <person name="Cros-Aarteil S."/>
            <person name="Calhoun S."/>
            <person name="Haridas S."/>
            <person name="Kuo A."/>
            <person name="Mondo S."/>
            <person name="Pangilinan J."/>
            <person name="Riley R."/>
            <person name="LaButti K."/>
            <person name="Andreopoulos B."/>
            <person name="Lipzen A."/>
            <person name="Chen C."/>
            <person name="Yan M."/>
            <person name="Daum C."/>
            <person name="Ng V."/>
            <person name="Clum A."/>
            <person name="Steindorff A."/>
            <person name="Ohm R.A."/>
            <person name="Martin F."/>
            <person name="Silar P."/>
            <person name="Natvig D.O."/>
            <person name="Lalanne C."/>
            <person name="Gautier V."/>
            <person name="Ament-Velasquez S.L."/>
            <person name="Kruys A."/>
            <person name="Hutchinson M.I."/>
            <person name="Powell A.J."/>
            <person name="Barry K."/>
            <person name="Miller A.N."/>
            <person name="Grigoriev I.V."/>
            <person name="Debuchy R."/>
            <person name="Gladieux P."/>
            <person name="Hiltunen Thoren M."/>
            <person name="Johannesson H."/>
        </authorList>
    </citation>
    <scope>NUCLEOTIDE SEQUENCE</scope>
    <source>
        <strain evidence="3">SMH4131-1</strain>
    </source>
</reference>
<dbReference type="InterPro" id="IPR023210">
    <property type="entry name" value="NADP_OxRdtase_dom"/>
</dbReference>
<evidence type="ECO:0000313" key="3">
    <source>
        <dbReference type="EMBL" id="KAK3321104.1"/>
    </source>
</evidence>
<accession>A0AAE0IA16</accession>
<dbReference type="InterPro" id="IPR020471">
    <property type="entry name" value="AKR"/>
</dbReference>
<dbReference type="GO" id="GO:0016491">
    <property type="term" value="F:oxidoreductase activity"/>
    <property type="evidence" value="ECO:0007669"/>
    <property type="project" value="UniProtKB-KW"/>
</dbReference>
<dbReference type="SUPFAM" id="SSF51430">
    <property type="entry name" value="NAD(P)-linked oxidoreductase"/>
    <property type="match status" value="1"/>
</dbReference>
<evidence type="ECO:0000313" key="4">
    <source>
        <dbReference type="Proteomes" id="UP001286456"/>
    </source>
</evidence>
<sequence>MARPTRLAFLVPSTLPHLFTTVRSFTLIKLICLPSSTTPVFFLPSIRRCQSESVSTMSSSAASPPPNEDQPRAEMPTYMIYGTAWKKESTAELVYKAIKAGFRAIDTAHMKTHYNEPGTGEGVRRAVAEGLVKRSDLWIQTKFTPGDAAFADTKQYRTLASQVHASVAESLRQLSTPDQDPAYIDCLILHQPMDSYNDSVEVWHAMMSHVHSGAVRTLGISNARIRDLEELEERFIGPPEIKIVQNRFIRERTGGWDHKVRSWCLDHGAEYQGFWTLTGNRGVWERGFATEEEPHLSVAALADMAKISRATAWYVLLSKMGVTVLNGTTSEKHMSDDLAGLSTVVASVPPDDLRRFTDACSDLHVGIRR</sequence>
<name>A0AAE0IA16_9PEZI</name>
<comment type="caution">
    <text evidence="3">The sequence shown here is derived from an EMBL/GenBank/DDBJ whole genome shotgun (WGS) entry which is preliminary data.</text>
</comment>
<feature type="domain" description="NADP-dependent oxidoreductase" evidence="2">
    <location>
        <begin position="84"/>
        <end position="246"/>
    </location>
</feature>
<evidence type="ECO:0000259" key="2">
    <source>
        <dbReference type="Pfam" id="PF00248"/>
    </source>
</evidence>